<evidence type="ECO:0000256" key="5">
    <source>
        <dbReference type="ARBA" id="ARBA00022989"/>
    </source>
</evidence>
<sequence>MLVKDPAKKERLPELDLFRAFAILGVIHVHATSYAAGVQAVDSPYYYWFNLVNIFFKFGTPCFIFLSSFVLFYNYLGRPAGKELMARFYKRRLLYILVPYTAASLCYYIVVHMYSGAESFFNPNVHVSSHLIWLAQDLATGTAYTHLYFVFINLQFYLMFPLFLLLFQKFPRLIAWALPAGFLIQWGFAVWNKYDLQLVNKASYAPTYMSYYLLGAFLAYYFDYIKGWLTRAYRQQTSRQKGLTAALWIGWLTAALVHVQLYHNGRAYGKWVNSLWYEALWNIHTFLSAFVLLQVSFWVYRKASLAVLSFLSRLGALSFAIYLLHPIFLLIYRRFRYTLNPASIPYLVWVWAGVPVSLFLAWGVAAFTFRWIPGAPFLLGSRPGDSRKSRLELLKQKEKSAAV</sequence>
<evidence type="ECO:0000313" key="10">
    <source>
        <dbReference type="Proteomes" id="UP000092573"/>
    </source>
</evidence>
<comment type="similarity">
    <text evidence="2">Belongs to the acyltransferase 3 family.</text>
</comment>
<feature type="transmembrane region" description="Helical" evidence="7">
    <location>
        <begin position="307"/>
        <end position="328"/>
    </location>
</feature>
<evidence type="ECO:0000259" key="8">
    <source>
        <dbReference type="Pfam" id="PF01757"/>
    </source>
</evidence>
<feature type="transmembrane region" description="Helical" evidence="7">
    <location>
        <begin position="173"/>
        <end position="191"/>
    </location>
</feature>
<dbReference type="OrthoDB" id="65129at2"/>
<keyword evidence="10" id="KW-1185">Reference proteome</keyword>
<dbReference type="EMBL" id="CP014167">
    <property type="protein sequence ID" value="ANS76293.1"/>
    <property type="molecule type" value="Genomic_DNA"/>
</dbReference>
<feature type="transmembrane region" description="Helical" evidence="7">
    <location>
        <begin position="47"/>
        <end position="72"/>
    </location>
</feature>
<evidence type="ECO:0000313" key="9">
    <source>
        <dbReference type="EMBL" id="ANS76293.1"/>
    </source>
</evidence>
<keyword evidence="4 7" id="KW-0812">Transmembrane</keyword>
<feature type="transmembrane region" description="Helical" evidence="7">
    <location>
        <begin position="203"/>
        <end position="222"/>
    </location>
</feature>
<accession>A0A1B1N4D2</accession>
<feature type="transmembrane region" description="Helical" evidence="7">
    <location>
        <begin position="281"/>
        <end position="300"/>
    </location>
</feature>
<dbReference type="Proteomes" id="UP000092573">
    <property type="component" value="Chromosome"/>
</dbReference>
<dbReference type="Pfam" id="PF01757">
    <property type="entry name" value="Acyl_transf_3"/>
    <property type="match status" value="1"/>
</dbReference>
<dbReference type="GO" id="GO:0016413">
    <property type="term" value="F:O-acetyltransferase activity"/>
    <property type="evidence" value="ECO:0007669"/>
    <property type="project" value="TreeGrafter"/>
</dbReference>
<feature type="transmembrane region" description="Helical" evidence="7">
    <location>
        <begin position="348"/>
        <end position="372"/>
    </location>
</feature>
<evidence type="ECO:0000256" key="3">
    <source>
        <dbReference type="ARBA" id="ARBA00022475"/>
    </source>
</evidence>
<feature type="domain" description="Acyltransferase 3" evidence="8">
    <location>
        <begin position="13"/>
        <end position="364"/>
    </location>
</feature>
<protein>
    <recommendedName>
        <fullName evidence="8">Acyltransferase 3 domain-containing protein</fullName>
    </recommendedName>
</protein>
<reference evidence="9 10" key="1">
    <citation type="submission" date="2016-01" db="EMBL/GenBank/DDBJ databases">
        <title>Complete Genome Sequence of Paenibacillus yonginensis DCY84, a novel Plant Growth-Promoting Bacteria with Elicitation of Induced Systemic Resistance.</title>
        <authorList>
            <person name="Kim Y.J."/>
            <person name="Yang D.C."/>
            <person name="Sukweenadhi J."/>
        </authorList>
    </citation>
    <scope>NUCLEOTIDE SEQUENCE [LARGE SCALE GENOMIC DNA]</scope>
    <source>
        <strain evidence="9 10">DCY84</strain>
    </source>
</reference>
<organism evidence="9 10">
    <name type="scientific">Paenibacillus yonginensis</name>
    <dbReference type="NCBI Taxonomy" id="1462996"/>
    <lineage>
        <taxon>Bacteria</taxon>
        <taxon>Bacillati</taxon>
        <taxon>Bacillota</taxon>
        <taxon>Bacilli</taxon>
        <taxon>Bacillales</taxon>
        <taxon>Paenibacillaceae</taxon>
        <taxon>Paenibacillus</taxon>
    </lineage>
</organism>
<proteinExistence type="inferred from homology"/>
<gene>
    <name evidence="9" type="ORF">AWM70_18290</name>
</gene>
<feature type="transmembrane region" description="Helical" evidence="7">
    <location>
        <begin position="93"/>
        <end position="114"/>
    </location>
</feature>
<evidence type="ECO:0000256" key="6">
    <source>
        <dbReference type="ARBA" id="ARBA00023136"/>
    </source>
</evidence>
<evidence type="ECO:0000256" key="7">
    <source>
        <dbReference type="SAM" id="Phobius"/>
    </source>
</evidence>
<dbReference type="AlphaFoldDB" id="A0A1B1N4D2"/>
<comment type="subcellular location">
    <subcellularLocation>
        <location evidence="1">Cell membrane</location>
        <topology evidence="1">Multi-pass membrane protein</topology>
    </subcellularLocation>
</comment>
<dbReference type="KEGG" id="pyg:AWM70_18290"/>
<dbReference type="GO" id="GO:0009246">
    <property type="term" value="P:enterobacterial common antigen biosynthetic process"/>
    <property type="evidence" value="ECO:0007669"/>
    <property type="project" value="TreeGrafter"/>
</dbReference>
<evidence type="ECO:0000256" key="2">
    <source>
        <dbReference type="ARBA" id="ARBA00007400"/>
    </source>
</evidence>
<dbReference type="PANTHER" id="PTHR40074">
    <property type="entry name" value="O-ACETYLTRANSFERASE WECH"/>
    <property type="match status" value="1"/>
</dbReference>
<feature type="transmembrane region" description="Helical" evidence="7">
    <location>
        <begin position="243"/>
        <end position="261"/>
    </location>
</feature>
<feature type="transmembrane region" description="Helical" evidence="7">
    <location>
        <begin position="147"/>
        <end position="166"/>
    </location>
</feature>
<dbReference type="GO" id="GO:0005886">
    <property type="term" value="C:plasma membrane"/>
    <property type="evidence" value="ECO:0007669"/>
    <property type="project" value="UniProtKB-SubCell"/>
</dbReference>
<dbReference type="PANTHER" id="PTHR40074:SF2">
    <property type="entry name" value="O-ACETYLTRANSFERASE WECH"/>
    <property type="match status" value="1"/>
</dbReference>
<evidence type="ECO:0000256" key="1">
    <source>
        <dbReference type="ARBA" id="ARBA00004651"/>
    </source>
</evidence>
<dbReference type="InterPro" id="IPR002656">
    <property type="entry name" value="Acyl_transf_3_dom"/>
</dbReference>
<evidence type="ECO:0000256" key="4">
    <source>
        <dbReference type="ARBA" id="ARBA00022692"/>
    </source>
</evidence>
<dbReference type="STRING" id="1462996.AWM70_18290"/>
<keyword evidence="5 7" id="KW-1133">Transmembrane helix</keyword>
<feature type="transmembrane region" description="Helical" evidence="7">
    <location>
        <begin position="21"/>
        <end position="41"/>
    </location>
</feature>
<keyword evidence="3" id="KW-1003">Cell membrane</keyword>
<keyword evidence="6 7" id="KW-0472">Membrane</keyword>
<name>A0A1B1N4D2_9BACL</name>